<proteinExistence type="predicted"/>
<reference evidence="2 3" key="1">
    <citation type="journal article" date="2020" name="ISME J.">
        <title>Comparative genomics reveals insights into cyanobacterial evolution and habitat adaptation.</title>
        <authorList>
            <person name="Chen M.Y."/>
            <person name="Teng W.K."/>
            <person name="Zhao L."/>
            <person name="Hu C.X."/>
            <person name="Zhou Y.K."/>
            <person name="Han B.P."/>
            <person name="Song L.R."/>
            <person name="Shu W.S."/>
        </authorList>
    </citation>
    <scope>NUCLEOTIDE SEQUENCE [LARGE SCALE GENOMIC DNA]</scope>
    <source>
        <strain evidence="2 3">FACHB-288</strain>
    </source>
</reference>
<dbReference type="EMBL" id="JACJQH010000037">
    <property type="protein sequence ID" value="MBD2198153.1"/>
    <property type="molecule type" value="Genomic_DNA"/>
</dbReference>
<keyword evidence="3" id="KW-1185">Reference proteome</keyword>
<accession>A0ABR8ADY6</accession>
<feature type="transmembrane region" description="Helical" evidence="1">
    <location>
        <begin position="75"/>
        <end position="96"/>
    </location>
</feature>
<feature type="transmembrane region" description="Helical" evidence="1">
    <location>
        <begin position="136"/>
        <end position="158"/>
    </location>
</feature>
<protein>
    <submittedName>
        <fullName evidence="2">DUF1634 domain-containing protein</fullName>
    </submittedName>
</protein>
<feature type="transmembrane region" description="Helical" evidence="1">
    <location>
        <begin position="164"/>
        <end position="183"/>
    </location>
</feature>
<dbReference type="InterPro" id="IPR012861">
    <property type="entry name" value="DUF1634"/>
</dbReference>
<comment type="caution">
    <text evidence="2">The sequence shown here is derived from an EMBL/GenBank/DDBJ whole genome shotgun (WGS) entry which is preliminary data.</text>
</comment>
<dbReference type="Proteomes" id="UP000658514">
    <property type="component" value="Unassembled WGS sequence"/>
</dbReference>
<keyword evidence="1" id="KW-1133">Transmembrane helix</keyword>
<evidence type="ECO:0000313" key="2">
    <source>
        <dbReference type="EMBL" id="MBD2198153.1"/>
    </source>
</evidence>
<sequence>MYKFDGNFQSLSSPQPDTEVLAIALQHTDLNSDMKELPNPQANILVKLPNLSEEKKKNSTRTFGELSLETILSNLLRYGVLLASTVVFIGGILYLIRHGSEPVNYKFFQGEPAELCSPLGVINAVLAGSRRGIIQLGLLLLIAIPVLRVIISLFTFIWRREFAYVIITLIVLASLTYSLVGAYY</sequence>
<gene>
    <name evidence="2" type="ORF">H6G24_22030</name>
</gene>
<dbReference type="RefSeq" id="WP_190547095.1">
    <property type="nucleotide sequence ID" value="NZ_CAWPNO010000070.1"/>
</dbReference>
<organism evidence="2 3">
    <name type="scientific">Calothrix parietina FACHB-288</name>
    <dbReference type="NCBI Taxonomy" id="2692896"/>
    <lineage>
        <taxon>Bacteria</taxon>
        <taxon>Bacillati</taxon>
        <taxon>Cyanobacteriota</taxon>
        <taxon>Cyanophyceae</taxon>
        <taxon>Nostocales</taxon>
        <taxon>Calotrichaceae</taxon>
        <taxon>Calothrix</taxon>
    </lineage>
</organism>
<name>A0ABR8ADY6_9CYAN</name>
<evidence type="ECO:0000256" key="1">
    <source>
        <dbReference type="SAM" id="Phobius"/>
    </source>
</evidence>
<evidence type="ECO:0000313" key="3">
    <source>
        <dbReference type="Proteomes" id="UP000658514"/>
    </source>
</evidence>
<keyword evidence="1" id="KW-0812">Transmembrane</keyword>
<dbReference type="Pfam" id="PF07843">
    <property type="entry name" value="DUF1634"/>
    <property type="match status" value="1"/>
</dbReference>
<keyword evidence="1" id="KW-0472">Membrane</keyword>